<accession>A0ABD0QDH8</accession>
<evidence type="ECO:0000256" key="1">
    <source>
        <dbReference type="SAM" id="MobiDB-lite"/>
    </source>
</evidence>
<comment type="caution">
    <text evidence="2">The sequence shown here is derived from an EMBL/GenBank/DDBJ whole genome shotgun (WGS) entry which is preliminary data.</text>
</comment>
<dbReference type="Proteomes" id="UP001529510">
    <property type="component" value="Unassembled WGS sequence"/>
</dbReference>
<dbReference type="EMBL" id="JAMKFB020000009">
    <property type="protein sequence ID" value="KAL0184313.1"/>
    <property type="molecule type" value="Genomic_DNA"/>
</dbReference>
<feature type="non-terminal residue" evidence="2">
    <location>
        <position position="61"/>
    </location>
</feature>
<feature type="compositionally biased region" description="Basic and acidic residues" evidence="1">
    <location>
        <begin position="1"/>
        <end position="38"/>
    </location>
</feature>
<evidence type="ECO:0000313" key="3">
    <source>
        <dbReference type="Proteomes" id="UP001529510"/>
    </source>
</evidence>
<evidence type="ECO:0000313" key="2">
    <source>
        <dbReference type="EMBL" id="KAL0184313.1"/>
    </source>
</evidence>
<gene>
    <name evidence="2" type="ORF">M9458_020009</name>
</gene>
<protein>
    <submittedName>
        <fullName evidence="2">Uncharacterized protein</fullName>
    </submittedName>
</protein>
<dbReference type="AlphaFoldDB" id="A0ABD0QDH8"/>
<reference evidence="2 3" key="1">
    <citation type="submission" date="2024-05" db="EMBL/GenBank/DDBJ databases">
        <title>Genome sequencing and assembly of Indian major carp, Cirrhinus mrigala (Hamilton, 1822).</title>
        <authorList>
            <person name="Mohindra V."/>
            <person name="Chowdhury L.M."/>
            <person name="Lal K."/>
            <person name="Jena J.K."/>
        </authorList>
    </citation>
    <scope>NUCLEOTIDE SEQUENCE [LARGE SCALE GENOMIC DNA]</scope>
    <source>
        <strain evidence="2">CM1030</strain>
        <tissue evidence="2">Blood</tissue>
    </source>
</reference>
<sequence length="61" mass="7227">MMRGEEKICIERQKKSDKRPEDVHIDKMSGERKGEGKRNGRPIKRKISKEEEEKDEGDKGW</sequence>
<feature type="region of interest" description="Disordered" evidence="1">
    <location>
        <begin position="1"/>
        <end position="61"/>
    </location>
</feature>
<feature type="compositionally biased region" description="Basic and acidic residues" evidence="1">
    <location>
        <begin position="48"/>
        <end position="61"/>
    </location>
</feature>
<name>A0ABD0QDH8_CIRMR</name>
<organism evidence="2 3">
    <name type="scientific">Cirrhinus mrigala</name>
    <name type="common">Mrigala</name>
    <dbReference type="NCBI Taxonomy" id="683832"/>
    <lineage>
        <taxon>Eukaryota</taxon>
        <taxon>Metazoa</taxon>
        <taxon>Chordata</taxon>
        <taxon>Craniata</taxon>
        <taxon>Vertebrata</taxon>
        <taxon>Euteleostomi</taxon>
        <taxon>Actinopterygii</taxon>
        <taxon>Neopterygii</taxon>
        <taxon>Teleostei</taxon>
        <taxon>Ostariophysi</taxon>
        <taxon>Cypriniformes</taxon>
        <taxon>Cyprinidae</taxon>
        <taxon>Labeoninae</taxon>
        <taxon>Labeonini</taxon>
        <taxon>Cirrhinus</taxon>
    </lineage>
</organism>
<proteinExistence type="predicted"/>
<keyword evidence="3" id="KW-1185">Reference proteome</keyword>